<reference evidence="2 3" key="1">
    <citation type="submission" date="2018-04" db="EMBL/GenBank/DDBJ databases">
        <title>Chitinophaga fuyangensis sp. nov., isolated from soil in a chemical factory.</title>
        <authorList>
            <person name="Chen K."/>
        </authorList>
    </citation>
    <scope>NUCLEOTIDE SEQUENCE [LARGE SCALE GENOMIC DNA]</scope>
    <source>
        <strain evidence="2 3">LY-1</strain>
    </source>
</reference>
<dbReference type="Proteomes" id="UP000244450">
    <property type="component" value="Unassembled WGS sequence"/>
</dbReference>
<name>A0A2T7BN81_9BACT</name>
<organism evidence="2 3">
    <name type="scientific">Chitinophaga parva</name>
    <dbReference type="NCBI Taxonomy" id="2169414"/>
    <lineage>
        <taxon>Bacteria</taxon>
        <taxon>Pseudomonadati</taxon>
        <taxon>Bacteroidota</taxon>
        <taxon>Chitinophagia</taxon>
        <taxon>Chitinophagales</taxon>
        <taxon>Chitinophagaceae</taxon>
        <taxon>Chitinophaga</taxon>
    </lineage>
</organism>
<comment type="caution">
    <text evidence="2">The sequence shown here is derived from an EMBL/GenBank/DDBJ whole genome shotgun (WGS) entry which is preliminary data.</text>
</comment>
<protein>
    <submittedName>
        <fullName evidence="2">Uncharacterized protein</fullName>
    </submittedName>
</protein>
<keyword evidence="1" id="KW-0472">Membrane</keyword>
<proteinExistence type="predicted"/>
<feature type="transmembrane region" description="Helical" evidence="1">
    <location>
        <begin position="47"/>
        <end position="68"/>
    </location>
</feature>
<evidence type="ECO:0000256" key="1">
    <source>
        <dbReference type="SAM" id="Phobius"/>
    </source>
</evidence>
<gene>
    <name evidence="2" type="ORF">DCC81_06640</name>
</gene>
<evidence type="ECO:0000313" key="2">
    <source>
        <dbReference type="EMBL" id="PUZ29137.1"/>
    </source>
</evidence>
<evidence type="ECO:0000313" key="3">
    <source>
        <dbReference type="Proteomes" id="UP000244450"/>
    </source>
</evidence>
<dbReference type="AlphaFoldDB" id="A0A2T7BN81"/>
<dbReference type="EMBL" id="QCYK01000001">
    <property type="protein sequence ID" value="PUZ29137.1"/>
    <property type="molecule type" value="Genomic_DNA"/>
</dbReference>
<keyword evidence="3" id="KW-1185">Reference proteome</keyword>
<sequence length="86" mass="9743">MPLSFLIHLVHEGLNLRRWLWIGVLVAEILALILAGPLNLPDTIVRIAYAGIAAAPFLYILISISEAWMPWLNRPRLRAFITDLDL</sequence>
<feature type="transmembrane region" description="Helical" evidence="1">
    <location>
        <begin position="20"/>
        <end position="40"/>
    </location>
</feature>
<keyword evidence="1" id="KW-1133">Transmembrane helix</keyword>
<accession>A0A2T7BN81</accession>
<keyword evidence="1" id="KW-0812">Transmembrane</keyword>